<sequence length="52" mass="6079">MREAQLLRFHQVQNIPSTCQLLVICGRHDEIESCLRCMCPCYHLIFQCLVSV</sequence>
<dbReference type="AlphaFoldDB" id="A0A0A9CE08"/>
<organism evidence="1">
    <name type="scientific">Arundo donax</name>
    <name type="common">Giant reed</name>
    <name type="synonym">Donax arundinaceus</name>
    <dbReference type="NCBI Taxonomy" id="35708"/>
    <lineage>
        <taxon>Eukaryota</taxon>
        <taxon>Viridiplantae</taxon>
        <taxon>Streptophyta</taxon>
        <taxon>Embryophyta</taxon>
        <taxon>Tracheophyta</taxon>
        <taxon>Spermatophyta</taxon>
        <taxon>Magnoliopsida</taxon>
        <taxon>Liliopsida</taxon>
        <taxon>Poales</taxon>
        <taxon>Poaceae</taxon>
        <taxon>PACMAD clade</taxon>
        <taxon>Arundinoideae</taxon>
        <taxon>Arundineae</taxon>
        <taxon>Arundo</taxon>
    </lineage>
</organism>
<dbReference type="EMBL" id="GBRH01226305">
    <property type="protein sequence ID" value="JAD71590.1"/>
    <property type="molecule type" value="Transcribed_RNA"/>
</dbReference>
<reference evidence="1" key="2">
    <citation type="journal article" date="2015" name="Data Brief">
        <title>Shoot transcriptome of the giant reed, Arundo donax.</title>
        <authorList>
            <person name="Barrero R.A."/>
            <person name="Guerrero F.D."/>
            <person name="Moolhuijzen P."/>
            <person name="Goolsby J.A."/>
            <person name="Tidwell J."/>
            <person name="Bellgard S.E."/>
            <person name="Bellgard M.I."/>
        </authorList>
    </citation>
    <scope>NUCLEOTIDE SEQUENCE</scope>
    <source>
        <tissue evidence="1">Shoot tissue taken approximately 20 cm above the soil surface</tissue>
    </source>
</reference>
<evidence type="ECO:0000313" key="1">
    <source>
        <dbReference type="EMBL" id="JAD71590.1"/>
    </source>
</evidence>
<name>A0A0A9CE08_ARUDO</name>
<reference evidence="1" key="1">
    <citation type="submission" date="2014-09" db="EMBL/GenBank/DDBJ databases">
        <authorList>
            <person name="Magalhaes I.L.F."/>
            <person name="Oliveira U."/>
            <person name="Santos F.R."/>
            <person name="Vidigal T.H.D.A."/>
            <person name="Brescovit A.D."/>
            <person name="Santos A.J."/>
        </authorList>
    </citation>
    <scope>NUCLEOTIDE SEQUENCE</scope>
    <source>
        <tissue evidence="1">Shoot tissue taken approximately 20 cm above the soil surface</tissue>
    </source>
</reference>
<accession>A0A0A9CE08</accession>
<protein>
    <submittedName>
        <fullName evidence="1">Uncharacterized protein</fullName>
    </submittedName>
</protein>
<proteinExistence type="predicted"/>